<dbReference type="SMART" id="SM00409">
    <property type="entry name" value="IG"/>
    <property type="match status" value="2"/>
</dbReference>
<dbReference type="PANTHER" id="PTHR35971:SF5">
    <property type="entry name" value="OBSCURIN LIKE CYTOSKELETAL ADAPTOR 1"/>
    <property type="match status" value="1"/>
</dbReference>
<keyword evidence="4" id="KW-1015">Disulfide bond</keyword>
<keyword evidence="6" id="KW-0472">Membrane</keyword>
<accession>A0ABM3G8Y9</accession>
<organism evidence="8 9">
    <name type="scientific">Neodiprion lecontei</name>
    <name type="common">Redheaded pine sawfly</name>
    <dbReference type="NCBI Taxonomy" id="441921"/>
    <lineage>
        <taxon>Eukaryota</taxon>
        <taxon>Metazoa</taxon>
        <taxon>Ecdysozoa</taxon>
        <taxon>Arthropoda</taxon>
        <taxon>Hexapoda</taxon>
        <taxon>Insecta</taxon>
        <taxon>Pterygota</taxon>
        <taxon>Neoptera</taxon>
        <taxon>Endopterygota</taxon>
        <taxon>Hymenoptera</taxon>
        <taxon>Tenthredinoidea</taxon>
        <taxon>Diprionidae</taxon>
        <taxon>Diprioninae</taxon>
        <taxon>Neodiprion</taxon>
    </lineage>
</organism>
<evidence type="ECO:0000256" key="2">
    <source>
        <dbReference type="ARBA" id="ARBA00022490"/>
    </source>
</evidence>
<evidence type="ECO:0000256" key="3">
    <source>
        <dbReference type="ARBA" id="ARBA00022553"/>
    </source>
</evidence>
<dbReference type="Pfam" id="PF13927">
    <property type="entry name" value="Ig_3"/>
    <property type="match status" value="2"/>
</dbReference>
<evidence type="ECO:0000256" key="1">
    <source>
        <dbReference type="ARBA" id="ARBA00004496"/>
    </source>
</evidence>
<feature type="transmembrane region" description="Helical" evidence="6">
    <location>
        <begin position="322"/>
        <end position="343"/>
    </location>
</feature>
<dbReference type="Proteomes" id="UP000829291">
    <property type="component" value="Chromosome 5"/>
</dbReference>
<gene>
    <name evidence="9" type="primary">LOC107220114</name>
</gene>
<evidence type="ECO:0000256" key="6">
    <source>
        <dbReference type="SAM" id="Phobius"/>
    </source>
</evidence>
<feature type="compositionally biased region" description="Basic and acidic residues" evidence="5">
    <location>
        <begin position="367"/>
        <end position="377"/>
    </location>
</feature>
<dbReference type="GeneID" id="107220114"/>
<dbReference type="SMART" id="SM00408">
    <property type="entry name" value="IGc2"/>
    <property type="match status" value="2"/>
</dbReference>
<keyword evidence="2" id="KW-0963">Cytoplasm</keyword>
<sequence length="377" mass="41739">MWRVDSFFSPHPPPPALCSPIDSSGRIQYIGYSNALLNTTPWKITCLGLTSSDAVAWTRNGESIQQEIDEKEITQEDSPTNSTISASLAKLKHGGQYKCTKNSTFSHTLTVHSEANGGASTQTPQSDSSLTSKVASASNQNELIYAYTEKNLILPCNLTTVTTGSITWTHNNATLKETDTLKLSKDRTQLNITKGLEDYMGNYTCSAGSGMPTRFMKVVPYPIVKLPSLDTNVVEGEKLRLTCEVTPGLGAEIEWIFDNVTYTKGTERINITTEEKSSTLTVYDIRQEDRGNVTCKVVFTRTVDQFASSYTTLLRVTNKFAALWPFLGICAEVIVLCAIILVYEKKRNKAELEESDTDQSPDTKPTPNKDSEVRQRK</sequence>
<keyword evidence="3" id="KW-0597">Phosphoprotein</keyword>
<dbReference type="CDD" id="cd00096">
    <property type="entry name" value="Ig"/>
    <property type="match status" value="2"/>
</dbReference>
<evidence type="ECO:0000313" key="9">
    <source>
        <dbReference type="RefSeq" id="XP_046596741.1"/>
    </source>
</evidence>
<dbReference type="PROSITE" id="PS50835">
    <property type="entry name" value="IG_LIKE"/>
    <property type="match status" value="3"/>
</dbReference>
<feature type="region of interest" description="Disordered" evidence="5">
    <location>
        <begin position="351"/>
        <end position="377"/>
    </location>
</feature>
<dbReference type="InterPro" id="IPR007110">
    <property type="entry name" value="Ig-like_dom"/>
</dbReference>
<proteinExistence type="predicted"/>
<keyword evidence="8" id="KW-1185">Reference proteome</keyword>
<evidence type="ECO:0000256" key="4">
    <source>
        <dbReference type="ARBA" id="ARBA00023157"/>
    </source>
</evidence>
<dbReference type="RefSeq" id="XP_046596741.1">
    <property type="nucleotide sequence ID" value="XM_046740785.1"/>
</dbReference>
<evidence type="ECO:0000259" key="7">
    <source>
        <dbReference type="PROSITE" id="PS50835"/>
    </source>
</evidence>
<protein>
    <submittedName>
        <fullName evidence="9">Neuroplastin isoform X2</fullName>
    </submittedName>
</protein>
<feature type="domain" description="Ig-like" evidence="7">
    <location>
        <begin position="124"/>
        <end position="207"/>
    </location>
</feature>
<evidence type="ECO:0000313" key="8">
    <source>
        <dbReference type="Proteomes" id="UP000829291"/>
    </source>
</evidence>
<feature type="domain" description="Ig-like" evidence="7">
    <location>
        <begin position="14"/>
        <end position="110"/>
    </location>
</feature>
<feature type="domain" description="Ig-like" evidence="7">
    <location>
        <begin position="222"/>
        <end position="311"/>
    </location>
</feature>
<reference evidence="9" key="1">
    <citation type="submission" date="2025-08" db="UniProtKB">
        <authorList>
            <consortium name="RefSeq"/>
        </authorList>
    </citation>
    <scope>IDENTIFICATION</scope>
    <source>
        <tissue evidence="9">Thorax and Abdomen</tissue>
    </source>
</reference>
<dbReference type="InterPro" id="IPR052385">
    <property type="entry name" value="Obscurin/Obscurin-like_Reg"/>
</dbReference>
<dbReference type="InterPro" id="IPR003599">
    <property type="entry name" value="Ig_sub"/>
</dbReference>
<dbReference type="PANTHER" id="PTHR35971">
    <property type="entry name" value="SI:DKEY-31G6.6"/>
    <property type="match status" value="1"/>
</dbReference>
<dbReference type="InterPro" id="IPR003598">
    <property type="entry name" value="Ig_sub2"/>
</dbReference>
<keyword evidence="6" id="KW-1133">Transmembrane helix</keyword>
<dbReference type="SUPFAM" id="SSF48726">
    <property type="entry name" value="Immunoglobulin"/>
    <property type="match status" value="2"/>
</dbReference>
<keyword evidence="6" id="KW-0812">Transmembrane</keyword>
<name>A0ABM3G8Y9_NEOLC</name>
<dbReference type="Gene3D" id="2.60.40.10">
    <property type="entry name" value="Immunoglobulins"/>
    <property type="match status" value="3"/>
</dbReference>
<evidence type="ECO:0000256" key="5">
    <source>
        <dbReference type="SAM" id="MobiDB-lite"/>
    </source>
</evidence>
<dbReference type="InterPro" id="IPR013783">
    <property type="entry name" value="Ig-like_fold"/>
</dbReference>
<dbReference type="InterPro" id="IPR036179">
    <property type="entry name" value="Ig-like_dom_sf"/>
</dbReference>
<comment type="subcellular location">
    <subcellularLocation>
        <location evidence="1">Cytoplasm</location>
    </subcellularLocation>
</comment>